<sequence>MASNATGVTVWQWNCRGLCKKKAVVQQHTEHAARKPDVHVLHENLTDAPSLPCYRVHAGPPNGRGLCTLVMKGLTFVKHSLNNIKIEHALIELIRNSKPSST</sequence>
<dbReference type="Proteomes" id="UP000821853">
    <property type="component" value="Chromosome 10"/>
</dbReference>
<reference evidence="1 2" key="1">
    <citation type="journal article" date="2020" name="Cell">
        <title>Large-Scale Comparative Analyses of Tick Genomes Elucidate Their Genetic Diversity and Vector Capacities.</title>
        <authorList>
            <consortium name="Tick Genome and Microbiome Consortium (TIGMIC)"/>
            <person name="Jia N."/>
            <person name="Wang J."/>
            <person name="Shi W."/>
            <person name="Du L."/>
            <person name="Sun Y."/>
            <person name="Zhan W."/>
            <person name="Jiang J.F."/>
            <person name="Wang Q."/>
            <person name="Zhang B."/>
            <person name="Ji P."/>
            <person name="Bell-Sakyi L."/>
            <person name="Cui X.M."/>
            <person name="Yuan T.T."/>
            <person name="Jiang B.G."/>
            <person name="Yang W.F."/>
            <person name="Lam T.T."/>
            <person name="Chang Q.C."/>
            <person name="Ding S.J."/>
            <person name="Wang X.J."/>
            <person name="Zhu J.G."/>
            <person name="Ruan X.D."/>
            <person name="Zhao L."/>
            <person name="Wei J.T."/>
            <person name="Ye R.Z."/>
            <person name="Que T.C."/>
            <person name="Du C.H."/>
            <person name="Zhou Y.H."/>
            <person name="Cheng J.X."/>
            <person name="Dai P.F."/>
            <person name="Guo W.B."/>
            <person name="Han X.H."/>
            <person name="Huang E.J."/>
            <person name="Li L.F."/>
            <person name="Wei W."/>
            <person name="Gao Y.C."/>
            <person name="Liu J.Z."/>
            <person name="Shao H.Z."/>
            <person name="Wang X."/>
            <person name="Wang C.C."/>
            <person name="Yang T.C."/>
            <person name="Huo Q.B."/>
            <person name="Li W."/>
            <person name="Chen H.Y."/>
            <person name="Chen S.E."/>
            <person name="Zhou L.G."/>
            <person name="Ni X.B."/>
            <person name="Tian J.H."/>
            <person name="Sheng Y."/>
            <person name="Liu T."/>
            <person name="Pan Y.S."/>
            <person name="Xia L.Y."/>
            <person name="Li J."/>
            <person name="Zhao F."/>
            <person name="Cao W.C."/>
        </authorList>
    </citation>
    <scope>NUCLEOTIDE SEQUENCE [LARGE SCALE GENOMIC DNA]</scope>
    <source>
        <strain evidence="1">HaeL-2018</strain>
    </source>
</reference>
<keyword evidence="2" id="KW-1185">Reference proteome</keyword>
<organism evidence="1 2">
    <name type="scientific">Haemaphysalis longicornis</name>
    <name type="common">Bush tick</name>
    <dbReference type="NCBI Taxonomy" id="44386"/>
    <lineage>
        <taxon>Eukaryota</taxon>
        <taxon>Metazoa</taxon>
        <taxon>Ecdysozoa</taxon>
        <taxon>Arthropoda</taxon>
        <taxon>Chelicerata</taxon>
        <taxon>Arachnida</taxon>
        <taxon>Acari</taxon>
        <taxon>Parasitiformes</taxon>
        <taxon>Ixodida</taxon>
        <taxon>Ixodoidea</taxon>
        <taxon>Ixodidae</taxon>
        <taxon>Haemaphysalinae</taxon>
        <taxon>Haemaphysalis</taxon>
    </lineage>
</organism>
<proteinExistence type="predicted"/>
<dbReference type="VEuPathDB" id="VectorBase:HLOH_058542"/>
<evidence type="ECO:0000313" key="1">
    <source>
        <dbReference type="EMBL" id="KAH9363732.1"/>
    </source>
</evidence>
<gene>
    <name evidence="1" type="ORF">HPB48_021527</name>
</gene>
<accession>A0A9J6FP03</accession>
<dbReference type="AlphaFoldDB" id="A0A9J6FP03"/>
<dbReference type="EMBL" id="JABSTR010000002">
    <property type="protein sequence ID" value="KAH9363732.1"/>
    <property type="molecule type" value="Genomic_DNA"/>
</dbReference>
<evidence type="ECO:0000313" key="2">
    <source>
        <dbReference type="Proteomes" id="UP000821853"/>
    </source>
</evidence>
<name>A0A9J6FP03_HAELO</name>
<protein>
    <submittedName>
        <fullName evidence="1">Uncharacterized protein</fullName>
    </submittedName>
</protein>
<comment type="caution">
    <text evidence="1">The sequence shown here is derived from an EMBL/GenBank/DDBJ whole genome shotgun (WGS) entry which is preliminary data.</text>
</comment>